<keyword evidence="10" id="KW-0479">Metal-binding</keyword>
<dbReference type="SMART" id="SM00369">
    <property type="entry name" value="LRR_TYP"/>
    <property type="match status" value="7"/>
</dbReference>
<dbReference type="PANTHER" id="PTHR48053">
    <property type="entry name" value="LEUCINE RICH REPEAT FAMILY PROTEIN, EXPRESSED"/>
    <property type="match status" value="1"/>
</dbReference>
<keyword evidence="7 11" id="KW-0547">Nucleotide-binding</keyword>
<evidence type="ECO:0000256" key="5">
    <source>
        <dbReference type="ARBA" id="ARBA00022729"/>
    </source>
</evidence>
<dbReference type="SUPFAM" id="SSF52058">
    <property type="entry name" value="L domain-like"/>
    <property type="match status" value="1"/>
</dbReference>
<dbReference type="STRING" id="1890364.A0A2P6MY30"/>
<evidence type="ECO:0000259" key="13">
    <source>
        <dbReference type="PROSITE" id="PS50011"/>
    </source>
</evidence>
<name>A0A2P6MY30_9EUKA</name>
<evidence type="ECO:0000256" key="11">
    <source>
        <dbReference type="PROSITE-ProRule" id="PRU10141"/>
    </source>
</evidence>
<dbReference type="Proteomes" id="UP000241769">
    <property type="component" value="Unassembled WGS sequence"/>
</dbReference>
<keyword evidence="10" id="KW-0863">Zinc-finger</keyword>
<protein>
    <submittedName>
        <fullName evidence="15">LRR receptor-like serine/threonine-protein kinase FLS2-like</fullName>
    </submittedName>
</protein>
<dbReference type="Gene3D" id="3.80.10.10">
    <property type="entry name" value="Ribonuclease Inhibitor"/>
    <property type="match status" value="3"/>
</dbReference>
<proteinExistence type="predicted"/>
<dbReference type="SMART" id="SM00184">
    <property type="entry name" value="RING"/>
    <property type="match status" value="1"/>
</dbReference>
<evidence type="ECO:0000256" key="12">
    <source>
        <dbReference type="SAM" id="SignalP"/>
    </source>
</evidence>
<evidence type="ECO:0000259" key="14">
    <source>
        <dbReference type="PROSITE" id="PS50089"/>
    </source>
</evidence>
<evidence type="ECO:0000256" key="10">
    <source>
        <dbReference type="PROSITE-ProRule" id="PRU00175"/>
    </source>
</evidence>
<dbReference type="SMART" id="SM00365">
    <property type="entry name" value="LRR_SD22"/>
    <property type="match status" value="5"/>
</dbReference>
<dbReference type="PANTHER" id="PTHR48053:SF164">
    <property type="entry name" value="LEUCINE-RICH REPEAT-CONTAINING N-TERMINAL PLANT-TYPE DOMAIN-CONTAINING PROTEIN"/>
    <property type="match status" value="1"/>
</dbReference>
<dbReference type="InterPro" id="IPR001841">
    <property type="entry name" value="Znf_RING"/>
</dbReference>
<dbReference type="GO" id="GO:0004672">
    <property type="term" value="F:protein kinase activity"/>
    <property type="evidence" value="ECO:0007669"/>
    <property type="project" value="InterPro"/>
</dbReference>
<keyword evidence="5 12" id="KW-0732">Signal</keyword>
<reference evidence="15 16" key="1">
    <citation type="journal article" date="2018" name="Genome Biol. Evol.">
        <title>Multiple Roots of Fruiting Body Formation in Amoebozoa.</title>
        <authorList>
            <person name="Hillmann F."/>
            <person name="Forbes G."/>
            <person name="Novohradska S."/>
            <person name="Ferling I."/>
            <person name="Riege K."/>
            <person name="Groth M."/>
            <person name="Westermann M."/>
            <person name="Marz M."/>
            <person name="Spaller T."/>
            <person name="Winckler T."/>
            <person name="Schaap P."/>
            <person name="Glockner G."/>
        </authorList>
    </citation>
    <scope>NUCLEOTIDE SEQUENCE [LARGE SCALE GENOMIC DNA]</scope>
    <source>
        <strain evidence="15 16">Jena</strain>
    </source>
</reference>
<dbReference type="Gene3D" id="1.10.510.10">
    <property type="entry name" value="Transferase(Phosphotransferase) domain 1"/>
    <property type="match status" value="1"/>
</dbReference>
<dbReference type="InterPro" id="IPR013083">
    <property type="entry name" value="Znf_RING/FYVE/PHD"/>
</dbReference>
<dbReference type="InterPro" id="IPR017441">
    <property type="entry name" value="Protein_kinase_ATP_BS"/>
</dbReference>
<evidence type="ECO:0000256" key="3">
    <source>
        <dbReference type="ARBA" id="ARBA00022475"/>
    </source>
</evidence>
<evidence type="ECO:0000256" key="6">
    <source>
        <dbReference type="ARBA" id="ARBA00022737"/>
    </source>
</evidence>
<dbReference type="Pfam" id="PF00560">
    <property type="entry name" value="LRR_1"/>
    <property type="match status" value="6"/>
</dbReference>
<keyword evidence="15" id="KW-0418">Kinase</keyword>
<evidence type="ECO:0000313" key="15">
    <source>
        <dbReference type="EMBL" id="PRP76598.1"/>
    </source>
</evidence>
<dbReference type="Pfam" id="PF13855">
    <property type="entry name" value="LRR_8"/>
    <property type="match status" value="1"/>
</dbReference>
<dbReference type="PROSITE" id="PS50089">
    <property type="entry name" value="ZF_RING_2"/>
    <property type="match status" value="1"/>
</dbReference>
<dbReference type="SUPFAM" id="SSF57850">
    <property type="entry name" value="RING/U-box"/>
    <property type="match status" value="1"/>
</dbReference>
<dbReference type="GO" id="GO:0008270">
    <property type="term" value="F:zinc ion binding"/>
    <property type="evidence" value="ECO:0007669"/>
    <property type="project" value="UniProtKB-KW"/>
</dbReference>
<feature type="signal peptide" evidence="12">
    <location>
        <begin position="1"/>
        <end position="19"/>
    </location>
</feature>
<dbReference type="Pfam" id="PF07714">
    <property type="entry name" value="PK_Tyr_Ser-Thr"/>
    <property type="match status" value="1"/>
</dbReference>
<dbReference type="PRINTS" id="PR00109">
    <property type="entry name" value="TYRKINASE"/>
</dbReference>
<keyword evidence="15" id="KW-0808">Transferase</keyword>
<keyword evidence="9" id="KW-0472">Membrane</keyword>
<evidence type="ECO:0000256" key="2">
    <source>
        <dbReference type="ARBA" id="ARBA00004236"/>
    </source>
</evidence>
<dbReference type="InterPro" id="IPR003591">
    <property type="entry name" value="Leu-rich_rpt_typical-subtyp"/>
</dbReference>
<dbReference type="Gene3D" id="3.30.40.10">
    <property type="entry name" value="Zinc/RING finger domain, C3HC4 (zinc finger)"/>
    <property type="match status" value="1"/>
</dbReference>
<dbReference type="InterPro" id="IPR000719">
    <property type="entry name" value="Prot_kinase_dom"/>
</dbReference>
<keyword evidence="6" id="KW-0677">Repeat</keyword>
<evidence type="ECO:0000256" key="1">
    <source>
        <dbReference type="ARBA" id="ARBA00004167"/>
    </source>
</evidence>
<keyword evidence="16" id="KW-1185">Reference proteome</keyword>
<feature type="binding site" evidence="11">
    <location>
        <position position="899"/>
    </location>
    <ligand>
        <name>ATP</name>
        <dbReference type="ChEBI" id="CHEBI:30616"/>
    </ligand>
</feature>
<comment type="subcellular location">
    <subcellularLocation>
        <location evidence="2">Cell membrane</location>
    </subcellularLocation>
    <subcellularLocation>
        <location evidence="1">Membrane</location>
        <topology evidence="1">Single-pass membrane protein</topology>
    </subcellularLocation>
</comment>
<evidence type="ECO:0000313" key="16">
    <source>
        <dbReference type="Proteomes" id="UP000241769"/>
    </source>
</evidence>
<keyword evidence="3" id="KW-1003">Cell membrane</keyword>
<keyword evidence="4" id="KW-0433">Leucine-rich repeat</keyword>
<dbReference type="CDD" id="cd00192">
    <property type="entry name" value="PTKc"/>
    <property type="match status" value="1"/>
</dbReference>
<feature type="domain" description="RING-type" evidence="14">
    <location>
        <begin position="1265"/>
        <end position="1302"/>
    </location>
</feature>
<dbReference type="SUPFAM" id="SSF52047">
    <property type="entry name" value="RNI-like"/>
    <property type="match status" value="1"/>
</dbReference>
<dbReference type="FunFam" id="3.80.10.10:FF:000095">
    <property type="entry name" value="LRR receptor-like serine/threonine-protein kinase GSO1"/>
    <property type="match status" value="1"/>
</dbReference>
<feature type="chain" id="PRO_5015163991" evidence="12">
    <location>
        <begin position="20"/>
        <end position="1342"/>
    </location>
</feature>
<dbReference type="InterPro" id="IPR051716">
    <property type="entry name" value="Plant_RL_S/T_kinase"/>
</dbReference>
<dbReference type="PROSITE" id="PS50011">
    <property type="entry name" value="PROTEIN_KINASE_DOM"/>
    <property type="match status" value="1"/>
</dbReference>
<evidence type="ECO:0000256" key="4">
    <source>
        <dbReference type="ARBA" id="ARBA00022614"/>
    </source>
</evidence>
<accession>A0A2P6MY30</accession>
<dbReference type="GO" id="GO:0005524">
    <property type="term" value="F:ATP binding"/>
    <property type="evidence" value="ECO:0007669"/>
    <property type="project" value="UniProtKB-UniRule"/>
</dbReference>
<evidence type="ECO:0000256" key="7">
    <source>
        <dbReference type="ARBA" id="ARBA00022741"/>
    </source>
</evidence>
<dbReference type="InterPro" id="IPR011009">
    <property type="entry name" value="Kinase-like_dom_sf"/>
</dbReference>
<dbReference type="EMBL" id="MDYQ01000313">
    <property type="protein sequence ID" value="PRP76598.1"/>
    <property type="molecule type" value="Genomic_DNA"/>
</dbReference>
<gene>
    <name evidence="15" type="ORF">PROFUN_15007</name>
</gene>
<dbReference type="FunFam" id="3.80.10.10:FF:000299">
    <property type="entry name" value="Piriformospora indica-insensitive protein 2"/>
    <property type="match status" value="1"/>
</dbReference>
<evidence type="ECO:0000256" key="9">
    <source>
        <dbReference type="ARBA" id="ARBA00023136"/>
    </source>
</evidence>
<dbReference type="InterPro" id="IPR001245">
    <property type="entry name" value="Ser-Thr/Tyr_kinase_cat_dom"/>
</dbReference>
<keyword evidence="15" id="KW-0675">Receptor</keyword>
<keyword evidence="8 11" id="KW-0067">ATP-binding</keyword>
<organism evidence="15 16">
    <name type="scientific">Planoprotostelium fungivorum</name>
    <dbReference type="NCBI Taxonomy" id="1890364"/>
    <lineage>
        <taxon>Eukaryota</taxon>
        <taxon>Amoebozoa</taxon>
        <taxon>Evosea</taxon>
        <taxon>Variosea</taxon>
        <taxon>Cavosteliida</taxon>
        <taxon>Cavosteliaceae</taxon>
        <taxon>Planoprotostelium</taxon>
    </lineage>
</organism>
<dbReference type="InterPro" id="IPR032675">
    <property type="entry name" value="LRR_dom_sf"/>
</dbReference>
<feature type="domain" description="Protein kinase" evidence="13">
    <location>
        <begin position="872"/>
        <end position="1121"/>
    </location>
</feature>
<keyword evidence="10" id="KW-0862">Zinc</keyword>
<comment type="caution">
    <text evidence="15">The sequence shown here is derived from an EMBL/GenBank/DDBJ whole genome shotgun (WGS) entry which is preliminary data.</text>
</comment>
<dbReference type="OrthoDB" id="25766at2759"/>
<dbReference type="GO" id="GO:0005886">
    <property type="term" value="C:plasma membrane"/>
    <property type="evidence" value="ECO:0007669"/>
    <property type="project" value="UniProtKB-SubCell"/>
</dbReference>
<dbReference type="InParanoid" id="A0A2P6MY30"/>
<dbReference type="CDD" id="cd16514">
    <property type="entry name" value="RING-HC_LONFs_rpt2"/>
    <property type="match status" value="1"/>
</dbReference>
<evidence type="ECO:0000256" key="8">
    <source>
        <dbReference type="ARBA" id="ARBA00022840"/>
    </source>
</evidence>
<dbReference type="PROSITE" id="PS00107">
    <property type="entry name" value="PROTEIN_KINASE_ATP"/>
    <property type="match status" value="1"/>
</dbReference>
<dbReference type="InterPro" id="IPR001611">
    <property type="entry name" value="Leu-rich_rpt"/>
</dbReference>
<sequence>MPLFLLLLALVQCCQCSTADDSLSILQSLYRTTGGYQWLKADGWQEHENFCSFHGVRCINGYVRCGIVSRIIVMGNSQIDLSLNRLIGEIPSLVGLDNVTSIDFSYNQLNGNISRNLFLLPSLESLNIEGNQLSGSLIIPDLYNNVHRLQKLNVAGNQLSGRLDSFGTLERGAMTYLDLSYNMFSGGIEQLMKHERLEYLYINDNQLTGTIPPEINDLTRLIELNCGNNLFSGDIPSMSQLSQIEMIDLSQNLLKSSKLDEFSALYNLTNLILKSNLIEADSLEALTTCTSLQVLSLKGNQITSTLPSNIQRCTQLQALILSDNEISGEIPSTIGALSQLSVLDLARNNMQGVLPSDIYHLSDLSYLDLSDNSFCGDTPTRMDTMNGIHYMNISFNQFNSSLLLIPSSLIIFDASFNRISQVLPPIPPQLSFLSVMGNHIEGPLPSTLYLSSVEIIDVLSHRLSWLDSLTYLNLSNNHFFGNIPFNLGGLINLESIDVSHNELMGTIPSTLGYLSNLKQLDISDNRITGPIPEQFMWREMTFLDMSNNEISSTIPSSIRFFNSSMTERTNQFLSLAHNHFDGEASWLGDIVNLEVIDLSVNQMVGPLVFLSNCVFLQCVNASFNNFYGTLPTRFSTGLVVLDVRYNQLMGTLNAVSSLIQLSYLDVGHNLFTGSLPHTGNLSVIRFDYNQLNMIDDFVLSPDISCNGSHNPLLCPLPWSIYIQCDLFCRINDNTSVSFRVKSGQEIERSLSSILNISMDRITADSRGEVTITAPIGSYINEGSAAYALDQLKQMQLNNDTQLVGSGIVVMDDPSMGGAVLAFIITLLCLFRRHRKKKTERSRVGQLRLQARTYRVQSICGKELEGLILDNVRVDDLQLGSGYFGQVFRGMWNGTVVALKKMRNEANDGQQRWKDEIVLLSKLNHPNIIRLLGIHMIDKHIYMVIEYAFHGSLDKYLQNRENMDALSNNMLVVMCWDVVKGMDLATRNLLVDKSLHIKITDFGMSRRDELYIQSVPDRAAPTPFRWTAPEVLLTGVATTKSDVWSYSIVIWEIFSAARIPYPELNNREVVEGVTHKGLRLSQPYRCPDDLFEIMKDCWQEDPQQRPSFNDIYNRMLSKYERILGNERYVPTASTSLASHAPAIETAEENQELKNPFCQDDNYDYDTKSEIEMFNRERSNTLIRYGNNRGSARNSEPANKAQPPSIRLVDKRYDERCPVLQKGRASAGAPFERVPLFIRLLTSSRQPDDFFLASNSKMPLDLGDFECALCFRLFCKPVTTPCGHTFCRCILLAIKYNSSCPLCRAKIESLRGSFSVNITVLNLVQKYFKEEYLARALWVERRHA</sequence>
<dbReference type="SUPFAM" id="SSF56112">
    <property type="entry name" value="Protein kinase-like (PK-like)"/>
    <property type="match status" value="1"/>
</dbReference>